<sequence>MGSKFGKEGEDTPIPPKDPLVTTVILEDGYSVVAPGDMYRMSECAPGRREPSSPGLHNLHESVIARTLDPPVDFDSHPEPRRRAMLWDHAAEATRHALRNVPAGSHINACANSGPHNTKLESQSPWTTVPGASAGLLYVATFRDRRSIHPAWRQIAVPIRPDEGRLLASVRLLPAVTGGRSDLAFTVTNLTNPTVALQNMNIVKDNPSLRYGAVANSWKPTNLGCWFHHGAMWENEYDTFRASFAWDGDLYGWDEAMLLTRKPIVVITEERPEWRSVYWYSETVLKDVTWLRGAEKDGILHGGLQETTKREDVVRWDREGIPGGRYN</sequence>
<keyword evidence="2" id="KW-1185">Reference proteome</keyword>
<comment type="caution">
    <text evidence="1">The sequence shown here is derived from an EMBL/GenBank/DDBJ whole genome shotgun (WGS) entry which is preliminary data.</text>
</comment>
<dbReference type="InParanoid" id="A0A1Y2DEK5"/>
<dbReference type="AlphaFoldDB" id="A0A1Y2DEK5"/>
<protein>
    <submittedName>
        <fullName evidence="1">Uncharacterized protein</fullName>
    </submittedName>
</protein>
<proteinExistence type="predicted"/>
<accession>A0A1Y2DEK5</accession>
<dbReference type="GeneID" id="63781618"/>
<dbReference type="EMBL" id="MCFJ01000018">
    <property type="protein sequence ID" value="ORY57723.1"/>
    <property type="molecule type" value="Genomic_DNA"/>
</dbReference>
<evidence type="ECO:0000313" key="2">
    <source>
        <dbReference type="Proteomes" id="UP000193689"/>
    </source>
</evidence>
<organism evidence="1 2">
    <name type="scientific">Pseudomassariella vexata</name>
    <dbReference type="NCBI Taxonomy" id="1141098"/>
    <lineage>
        <taxon>Eukaryota</taxon>
        <taxon>Fungi</taxon>
        <taxon>Dikarya</taxon>
        <taxon>Ascomycota</taxon>
        <taxon>Pezizomycotina</taxon>
        <taxon>Sordariomycetes</taxon>
        <taxon>Xylariomycetidae</taxon>
        <taxon>Amphisphaeriales</taxon>
        <taxon>Pseudomassariaceae</taxon>
        <taxon>Pseudomassariella</taxon>
    </lineage>
</organism>
<name>A0A1Y2DEK5_9PEZI</name>
<reference evidence="1 2" key="1">
    <citation type="submission" date="2016-07" db="EMBL/GenBank/DDBJ databases">
        <title>Pervasive Adenine N6-methylation of Active Genes in Fungi.</title>
        <authorList>
            <consortium name="DOE Joint Genome Institute"/>
            <person name="Mondo S.J."/>
            <person name="Dannebaum R.O."/>
            <person name="Kuo R.C."/>
            <person name="Labutti K."/>
            <person name="Haridas S."/>
            <person name="Kuo A."/>
            <person name="Salamov A."/>
            <person name="Ahrendt S.R."/>
            <person name="Lipzen A."/>
            <person name="Sullivan W."/>
            <person name="Andreopoulos W.B."/>
            <person name="Clum A."/>
            <person name="Lindquist E."/>
            <person name="Daum C."/>
            <person name="Ramamoorthy G.K."/>
            <person name="Gryganskyi A."/>
            <person name="Culley D."/>
            <person name="Magnuson J.K."/>
            <person name="James T.Y."/>
            <person name="O'Malley M.A."/>
            <person name="Stajich J.E."/>
            <person name="Spatafora J.W."/>
            <person name="Visel A."/>
            <person name="Grigoriev I.V."/>
        </authorList>
    </citation>
    <scope>NUCLEOTIDE SEQUENCE [LARGE SCALE GENOMIC DNA]</scope>
    <source>
        <strain evidence="1 2">CBS 129021</strain>
    </source>
</reference>
<evidence type="ECO:0000313" key="1">
    <source>
        <dbReference type="EMBL" id="ORY57723.1"/>
    </source>
</evidence>
<dbReference type="RefSeq" id="XP_040710852.1">
    <property type="nucleotide sequence ID" value="XM_040865406.1"/>
</dbReference>
<dbReference type="OrthoDB" id="4624401at2759"/>
<gene>
    <name evidence="1" type="ORF">BCR38DRAFT_527769</name>
</gene>
<dbReference type="Proteomes" id="UP000193689">
    <property type="component" value="Unassembled WGS sequence"/>
</dbReference>